<sequence>MVTFTTAHKYSNQRRARGRGPFGCGETEAEVPPSPRTNRSTAGSRRDRDNNHNNNNVVLCSHPPFFTDIHPLSRCLVVFVRVKRSSAPLFLPKSVVLGPDVAVRRFGTVDRLNTESSVTLT</sequence>
<feature type="compositionally biased region" description="Polar residues" evidence="1">
    <location>
        <begin position="1"/>
        <end position="10"/>
    </location>
</feature>
<dbReference type="Proteomes" id="UP001059041">
    <property type="component" value="Linkage Group LG8"/>
</dbReference>
<comment type="caution">
    <text evidence="2">The sequence shown here is derived from an EMBL/GenBank/DDBJ whole genome shotgun (WGS) entry which is preliminary data.</text>
</comment>
<dbReference type="EMBL" id="JAFHDT010000008">
    <property type="protein sequence ID" value="KAI7806663.1"/>
    <property type="molecule type" value="Genomic_DNA"/>
</dbReference>
<gene>
    <name evidence="2" type="ORF">IRJ41_009705</name>
</gene>
<keyword evidence="3" id="KW-1185">Reference proteome</keyword>
<name>A0A9W7WQU3_TRIRA</name>
<accession>A0A9W7WQU3</accession>
<evidence type="ECO:0000256" key="1">
    <source>
        <dbReference type="SAM" id="MobiDB-lite"/>
    </source>
</evidence>
<dbReference type="AlphaFoldDB" id="A0A9W7WQU3"/>
<reference evidence="2" key="1">
    <citation type="submission" date="2021-02" db="EMBL/GenBank/DDBJ databases">
        <title>Comparative genomics reveals that relaxation of natural selection precedes convergent phenotypic evolution of cavefish.</title>
        <authorList>
            <person name="Peng Z."/>
        </authorList>
    </citation>
    <scope>NUCLEOTIDE SEQUENCE</scope>
    <source>
        <tissue evidence="2">Muscle</tissue>
    </source>
</reference>
<feature type="region of interest" description="Disordered" evidence="1">
    <location>
        <begin position="1"/>
        <end position="55"/>
    </location>
</feature>
<evidence type="ECO:0000313" key="3">
    <source>
        <dbReference type="Proteomes" id="UP001059041"/>
    </source>
</evidence>
<evidence type="ECO:0000313" key="2">
    <source>
        <dbReference type="EMBL" id="KAI7806663.1"/>
    </source>
</evidence>
<protein>
    <submittedName>
        <fullName evidence="2">Uncharacterized protein</fullName>
    </submittedName>
</protein>
<proteinExistence type="predicted"/>
<organism evidence="2 3">
    <name type="scientific">Triplophysa rosa</name>
    <name type="common">Cave loach</name>
    <dbReference type="NCBI Taxonomy" id="992332"/>
    <lineage>
        <taxon>Eukaryota</taxon>
        <taxon>Metazoa</taxon>
        <taxon>Chordata</taxon>
        <taxon>Craniata</taxon>
        <taxon>Vertebrata</taxon>
        <taxon>Euteleostomi</taxon>
        <taxon>Actinopterygii</taxon>
        <taxon>Neopterygii</taxon>
        <taxon>Teleostei</taxon>
        <taxon>Ostariophysi</taxon>
        <taxon>Cypriniformes</taxon>
        <taxon>Nemacheilidae</taxon>
        <taxon>Triplophysa</taxon>
    </lineage>
</organism>